<name>A0ABP8VAZ1_9GAMM</name>
<keyword evidence="7" id="KW-1185">Reference proteome</keyword>
<dbReference type="Gene3D" id="3.60.21.10">
    <property type="match status" value="1"/>
</dbReference>
<organism evidence="6 7">
    <name type="scientific">Kistimonas scapharcae</name>
    <dbReference type="NCBI Taxonomy" id="1036133"/>
    <lineage>
        <taxon>Bacteria</taxon>
        <taxon>Pseudomonadati</taxon>
        <taxon>Pseudomonadota</taxon>
        <taxon>Gammaproteobacteria</taxon>
        <taxon>Oceanospirillales</taxon>
        <taxon>Endozoicomonadaceae</taxon>
        <taxon>Kistimonas</taxon>
    </lineage>
</organism>
<reference evidence="7" key="1">
    <citation type="journal article" date="2019" name="Int. J. Syst. Evol. Microbiol.">
        <title>The Global Catalogue of Microorganisms (GCM) 10K type strain sequencing project: providing services to taxonomists for standard genome sequencing and annotation.</title>
        <authorList>
            <consortium name="The Broad Institute Genomics Platform"/>
            <consortium name="The Broad Institute Genome Sequencing Center for Infectious Disease"/>
            <person name="Wu L."/>
            <person name="Ma J."/>
        </authorList>
    </citation>
    <scope>NUCLEOTIDE SEQUENCE [LARGE SCALE GENOMIC DNA]</scope>
    <source>
        <strain evidence="7">JCM 17805</strain>
    </source>
</reference>
<dbReference type="InterPro" id="IPR050884">
    <property type="entry name" value="CNP_phosphodiesterase-III"/>
</dbReference>
<evidence type="ECO:0000313" key="7">
    <source>
        <dbReference type="Proteomes" id="UP001500604"/>
    </source>
</evidence>
<evidence type="ECO:0000256" key="4">
    <source>
        <dbReference type="ARBA" id="ARBA00025742"/>
    </source>
</evidence>
<gene>
    <name evidence="6" type="primary">cpdA</name>
    <name evidence="6" type="ORF">GCM10023116_49830</name>
</gene>
<dbReference type="CDD" id="cd07402">
    <property type="entry name" value="MPP_GpdQ"/>
    <property type="match status" value="1"/>
</dbReference>
<evidence type="ECO:0000259" key="5">
    <source>
        <dbReference type="Pfam" id="PF00149"/>
    </source>
</evidence>
<dbReference type="InterPro" id="IPR026575">
    <property type="entry name" value="GpdQ/CpdA-like"/>
</dbReference>
<keyword evidence="3" id="KW-0408">Iron</keyword>
<evidence type="ECO:0000256" key="2">
    <source>
        <dbReference type="ARBA" id="ARBA00022801"/>
    </source>
</evidence>
<dbReference type="SUPFAM" id="SSF56300">
    <property type="entry name" value="Metallo-dependent phosphatases"/>
    <property type="match status" value="1"/>
</dbReference>
<dbReference type="PANTHER" id="PTHR42988:SF2">
    <property type="entry name" value="CYCLIC NUCLEOTIDE PHOSPHODIESTERASE CBUA0032-RELATED"/>
    <property type="match status" value="1"/>
</dbReference>
<dbReference type="InterPro" id="IPR029052">
    <property type="entry name" value="Metallo-depent_PP-like"/>
</dbReference>
<keyword evidence="2" id="KW-0378">Hydrolase</keyword>
<proteinExistence type="inferred from homology"/>
<dbReference type="RefSeq" id="WP_345199316.1">
    <property type="nucleotide sequence ID" value="NZ_BAABFL010000480.1"/>
</dbReference>
<evidence type="ECO:0000256" key="3">
    <source>
        <dbReference type="ARBA" id="ARBA00023004"/>
    </source>
</evidence>
<dbReference type="InterPro" id="IPR004843">
    <property type="entry name" value="Calcineurin-like_PHP"/>
</dbReference>
<dbReference type="Proteomes" id="UP001500604">
    <property type="component" value="Unassembled WGS sequence"/>
</dbReference>
<protein>
    <submittedName>
        <fullName evidence="6">3',5'-cyclic-AMP phosphodiesterase</fullName>
    </submittedName>
</protein>
<feature type="domain" description="Calcineurin-like phosphoesterase" evidence="5">
    <location>
        <begin position="8"/>
        <end position="195"/>
    </location>
</feature>
<keyword evidence="1" id="KW-0479">Metal-binding</keyword>
<sequence length="245" mass="26399">MGRHGVSKIVQITDCHLFGDADGTLLGINTRDSLNAVLALVKTHSADADLVLVTGDISQDDSIASYAFCQHALETLGIPFVWLYGNHDEPERLAQTPFAANFPQAVQLGDWQVLLLHSQITGAIHGELVNGELTRLSAALSASPDRPTLIVTHHHPLPVGSEWMDAINLRNGRHLLELLTTSPQVKLLIHGHTHQAAEVQANGVTVLGTPSTCVQFLPASPDFAADTRQPGYREIILESDGCFSS</sequence>
<accession>A0ABP8VAZ1</accession>
<dbReference type="NCBIfam" id="NF008359">
    <property type="entry name" value="PRK11148.1"/>
    <property type="match status" value="1"/>
</dbReference>
<comment type="caution">
    <text evidence="6">The sequence shown here is derived from an EMBL/GenBank/DDBJ whole genome shotgun (WGS) entry which is preliminary data.</text>
</comment>
<comment type="similarity">
    <text evidence="4">Belongs to the cyclic nucleotide phosphodiesterase class-III family.</text>
</comment>
<evidence type="ECO:0000313" key="6">
    <source>
        <dbReference type="EMBL" id="GAA4652699.1"/>
    </source>
</evidence>
<evidence type="ECO:0000256" key="1">
    <source>
        <dbReference type="ARBA" id="ARBA00022723"/>
    </source>
</evidence>
<dbReference type="PANTHER" id="PTHR42988">
    <property type="entry name" value="PHOSPHOHYDROLASE"/>
    <property type="match status" value="1"/>
</dbReference>
<dbReference type="Pfam" id="PF00149">
    <property type="entry name" value="Metallophos"/>
    <property type="match status" value="1"/>
</dbReference>
<dbReference type="EMBL" id="BAABFL010000480">
    <property type="protein sequence ID" value="GAA4652699.1"/>
    <property type="molecule type" value="Genomic_DNA"/>
</dbReference>